<dbReference type="GO" id="GO:0032259">
    <property type="term" value="P:methylation"/>
    <property type="evidence" value="ECO:0007669"/>
    <property type="project" value="UniProtKB-KW"/>
</dbReference>
<evidence type="ECO:0000259" key="9">
    <source>
        <dbReference type="Pfam" id="PF12161"/>
    </source>
</evidence>
<protein>
    <recommendedName>
        <fullName evidence="2">site-specific DNA-methyltransferase (adenine-specific)</fullName>
        <ecNumber evidence="2">2.1.1.72</ecNumber>
    </recommendedName>
</protein>
<keyword evidence="4" id="KW-0808">Transferase</keyword>
<dbReference type="InterPro" id="IPR052916">
    <property type="entry name" value="Type-I_RE_MTase_Subunit"/>
</dbReference>
<keyword evidence="5" id="KW-0949">S-adenosyl-L-methionine</keyword>
<dbReference type="EC" id="2.1.1.72" evidence="2"/>
<dbReference type="STRING" id="1121328.JWYL7_0251"/>
<evidence type="ECO:0000256" key="7">
    <source>
        <dbReference type="ARBA" id="ARBA00047942"/>
    </source>
</evidence>
<dbReference type="Proteomes" id="UP000323392">
    <property type="component" value="Unassembled WGS sequence"/>
</dbReference>
<evidence type="ECO:0000256" key="5">
    <source>
        <dbReference type="ARBA" id="ARBA00022691"/>
    </source>
</evidence>
<dbReference type="PATRIC" id="fig|1121328.3.peg.250"/>
<organism evidence="10 12">
    <name type="scientific">Alkalithermobacter thermoalcaliphilus JW-YL-7 = DSM 7308</name>
    <dbReference type="NCBI Taxonomy" id="1121328"/>
    <lineage>
        <taxon>Bacteria</taxon>
        <taxon>Bacillati</taxon>
        <taxon>Bacillota</taxon>
        <taxon>Clostridia</taxon>
        <taxon>Peptostreptococcales</taxon>
        <taxon>Tepidibacteraceae</taxon>
        <taxon>Alkalithermobacter</taxon>
    </lineage>
</organism>
<dbReference type="EMBL" id="LSFY01000001">
    <property type="protein sequence ID" value="KXZ39176.1"/>
    <property type="molecule type" value="Genomic_DNA"/>
</dbReference>
<name>A0A150FNL0_CLOPD</name>
<dbReference type="PANTHER" id="PTHR42998:SF1">
    <property type="entry name" value="TYPE I RESTRICTION ENZYME HINDI METHYLASE SUBUNIT"/>
    <property type="match status" value="1"/>
</dbReference>
<dbReference type="AlphaFoldDB" id="A0A150FNL0"/>
<evidence type="ECO:0000313" key="13">
    <source>
        <dbReference type="Proteomes" id="UP000323392"/>
    </source>
</evidence>
<feature type="domain" description="N6 adenine-specific DNA methyltransferase N-terminal" evidence="9">
    <location>
        <begin position="7"/>
        <end position="139"/>
    </location>
</feature>
<proteinExistence type="inferred from homology"/>
<reference evidence="10 12" key="1">
    <citation type="submission" date="2016-02" db="EMBL/GenBank/DDBJ databases">
        <title>Draft genome sequence for Clostridium paradoxum JW-YL-7.</title>
        <authorList>
            <person name="Utturkar S.M."/>
            <person name="Lancaster A."/>
            <person name="Poole F.L."/>
            <person name="Adams M.W."/>
            <person name="Brown S.D."/>
        </authorList>
    </citation>
    <scope>NUCLEOTIDE SEQUENCE [LARGE SCALE GENOMIC DNA]</scope>
    <source>
        <strain evidence="10 12">JW-YL-7</strain>
    </source>
</reference>
<keyword evidence="6" id="KW-0680">Restriction system</keyword>
<dbReference type="REBASE" id="150157">
    <property type="entry name" value="M.CpaYL7I"/>
</dbReference>
<evidence type="ECO:0000256" key="3">
    <source>
        <dbReference type="ARBA" id="ARBA00022603"/>
    </source>
</evidence>
<gene>
    <name evidence="10" type="ORF">JWYL7_0251</name>
    <name evidence="11" type="ORF">SAMN05661008_01164</name>
</gene>
<comment type="caution">
    <text evidence="10">The sequence shown here is derived from an EMBL/GenBank/DDBJ whole genome shotgun (WGS) entry which is preliminary data.</text>
</comment>
<sequence length="652" mass="74040">MINIRKLESELWESADLLRQGSKLSSQEYCMPVLGLIFLRYAYSRFKYVEAEILKDRPVRNGRVLPVESSDFKQKSAIFLPEKARYDYLLNLPDDADCGKAVNEAMELIEAESTQLKGILPKTYTSFRNDLLKELLRIFNNSALNEINDDILGRIYEYFLNKFASAIASDDGVFFTPKSLVKMIVNIIEPTHGIVLDPACGSGGMFVSSSDFVNAEGINANSVMTFYGQEKVEFNAKLCIMNMAVHGLNAKIKSGDEANSFYHDAHNLEGSCDYVMANPPFNVDKVKAESTQNAGRLPFGLPGVNQKKEVSNANYLWISYFYAYLNDTGRAGFVMAASATDSGNKEREIRKQLIQTGHVDCLMSVANNFFYKVSLPCSLWFFDKGKKEELKDKVLFIDSRNYYTVVDRTLNEWSEWQMKNLNAIVWLYRGEKEKYTKLLQDYRTQIINDCRELDAEFESVSILLNGYGEKLKPLRVQVADTIKNAEDINQLLPLNDMLKKYTTELNESLKALCEYGDGLEKDEAKVFAKSIDESATTWERFKKSVSTRIEEVVSQIKACRTVIKEAKWLTEKFGDGTYTDVLGLCKVATIDEIEEKNWSLTPGAYVGVAPVEEDDENFEERMTEIHKELLTLQAEANQLMDTISANFEELGI</sequence>
<dbReference type="Pfam" id="PF02384">
    <property type="entry name" value="N6_Mtase"/>
    <property type="match status" value="1"/>
</dbReference>
<dbReference type="InterPro" id="IPR022749">
    <property type="entry name" value="D12N6_MeTrfase_N"/>
</dbReference>
<dbReference type="GO" id="GO:0003677">
    <property type="term" value="F:DNA binding"/>
    <property type="evidence" value="ECO:0007669"/>
    <property type="project" value="InterPro"/>
</dbReference>
<evidence type="ECO:0000313" key="10">
    <source>
        <dbReference type="EMBL" id="KXZ39176.1"/>
    </source>
</evidence>
<keyword evidence="3 10" id="KW-0489">Methyltransferase</keyword>
<dbReference type="OrthoDB" id="9814572at2"/>
<accession>A0A150FNL0</accession>
<dbReference type="GO" id="GO:0009307">
    <property type="term" value="P:DNA restriction-modification system"/>
    <property type="evidence" value="ECO:0007669"/>
    <property type="project" value="UniProtKB-KW"/>
</dbReference>
<dbReference type="PANTHER" id="PTHR42998">
    <property type="entry name" value="TYPE I RESTRICTION ENZYME HINDVIIP M PROTEIN-RELATED"/>
    <property type="match status" value="1"/>
</dbReference>
<evidence type="ECO:0000256" key="4">
    <source>
        <dbReference type="ARBA" id="ARBA00022679"/>
    </source>
</evidence>
<evidence type="ECO:0000313" key="12">
    <source>
        <dbReference type="Proteomes" id="UP000092605"/>
    </source>
</evidence>
<reference evidence="11 13" key="2">
    <citation type="submission" date="2016-11" db="EMBL/GenBank/DDBJ databases">
        <authorList>
            <person name="Varghese N."/>
            <person name="Submissions S."/>
        </authorList>
    </citation>
    <scope>NUCLEOTIDE SEQUENCE [LARGE SCALE GENOMIC DNA]</scope>
    <source>
        <strain evidence="11 13">DSM 7308</strain>
    </source>
</reference>
<dbReference type="RefSeq" id="WP_066067879.1">
    <property type="nucleotide sequence ID" value="NZ_FRBG01000007.1"/>
</dbReference>
<dbReference type="Gene3D" id="1.20.1260.30">
    <property type="match status" value="1"/>
</dbReference>
<dbReference type="PRINTS" id="PR00507">
    <property type="entry name" value="N12N6MTFRASE"/>
</dbReference>
<dbReference type="Proteomes" id="UP000092605">
    <property type="component" value="Unassembled WGS sequence"/>
</dbReference>
<dbReference type="SUPFAM" id="SSF53335">
    <property type="entry name" value="S-adenosyl-L-methionine-dependent methyltransferases"/>
    <property type="match status" value="1"/>
</dbReference>
<dbReference type="EMBL" id="FRBG01000007">
    <property type="protein sequence ID" value="SHK93111.1"/>
    <property type="molecule type" value="Genomic_DNA"/>
</dbReference>
<evidence type="ECO:0000256" key="1">
    <source>
        <dbReference type="ARBA" id="ARBA00006594"/>
    </source>
</evidence>
<dbReference type="InterPro" id="IPR003356">
    <property type="entry name" value="DNA_methylase_A-5"/>
</dbReference>
<comment type="similarity">
    <text evidence="1">Belongs to the N(4)/N(6)-methyltransferase family.</text>
</comment>
<dbReference type="InterPro" id="IPR029063">
    <property type="entry name" value="SAM-dependent_MTases_sf"/>
</dbReference>
<evidence type="ECO:0000313" key="11">
    <source>
        <dbReference type="EMBL" id="SHK93111.1"/>
    </source>
</evidence>
<evidence type="ECO:0000256" key="2">
    <source>
        <dbReference type="ARBA" id="ARBA00011900"/>
    </source>
</evidence>
<dbReference type="GO" id="GO:0008170">
    <property type="term" value="F:N-methyltransferase activity"/>
    <property type="evidence" value="ECO:0007669"/>
    <property type="project" value="InterPro"/>
</dbReference>
<dbReference type="Gene3D" id="3.40.50.150">
    <property type="entry name" value="Vaccinia Virus protein VP39"/>
    <property type="match status" value="1"/>
</dbReference>
<dbReference type="GO" id="GO:0009007">
    <property type="term" value="F:site-specific DNA-methyltransferase (adenine-specific) activity"/>
    <property type="evidence" value="ECO:0007669"/>
    <property type="project" value="UniProtKB-EC"/>
</dbReference>
<evidence type="ECO:0000256" key="6">
    <source>
        <dbReference type="ARBA" id="ARBA00022747"/>
    </source>
</evidence>
<dbReference type="Pfam" id="PF12161">
    <property type="entry name" value="HsdM_N"/>
    <property type="match status" value="1"/>
</dbReference>
<evidence type="ECO:0000259" key="8">
    <source>
        <dbReference type="Pfam" id="PF02384"/>
    </source>
</evidence>
<feature type="domain" description="DNA methylase adenine-specific" evidence="8">
    <location>
        <begin position="149"/>
        <end position="428"/>
    </location>
</feature>
<dbReference type="InterPro" id="IPR038333">
    <property type="entry name" value="T1MK-like_N_sf"/>
</dbReference>
<keyword evidence="13" id="KW-1185">Reference proteome</keyword>
<comment type="catalytic activity">
    <reaction evidence="7">
        <text>a 2'-deoxyadenosine in DNA + S-adenosyl-L-methionine = an N(6)-methyl-2'-deoxyadenosine in DNA + S-adenosyl-L-homocysteine + H(+)</text>
        <dbReference type="Rhea" id="RHEA:15197"/>
        <dbReference type="Rhea" id="RHEA-COMP:12418"/>
        <dbReference type="Rhea" id="RHEA-COMP:12419"/>
        <dbReference type="ChEBI" id="CHEBI:15378"/>
        <dbReference type="ChEBI" id="CHEBI:57856"/>
        <dbReference type="ChEBI" id="CHEBI:59789"/>
        <dbReference type="ChEBI" id="CHEBI:90615"/>
        <dbReference type="ChEBI" id="CHEBI:90616"/>
        <dbReference type="EC" id="2.1.1.72"/>
    </reaction>
</comment>